<reference evidence="3 4" key="1">
    <citation type="submission" date="2017-06" db="EMBL/GenBank/DDBJ databases">
        <title>Genome sequencing of cyanobaciteial culture collection at National Institute for Environmental Studies (NIES).</title>
        <authorList>
            <person name="Hirose Y."/>
            <person name="Shimura Y."/>
            <person name="Fujisawa T."/>
            <person name="Nakamura Y."/>
            <person name="Kawachi M."/>
        </authorList>
    </citation>
    <scope>NUCLEOTIDE SEQUENCE [LARGE SCALE GENOMIC DNA]</scope>
    <source>
        <strain evidence="3 4">NIES-37</strain>
    </source>
</reference>
<dbReference type="InterPro" id="IPR001296">
    <property type="entry name" value="Glyco_trans_1"/>
</dbReference>
<dbReference type="Pfam" id="PF00534">
    <property type="entry name" value="Glycos_transf_1"/>
    <property type="match status" value="1"/>
</dbReference>
<dbReference type="PANTHER" id="PTHR12526">
    <property type="entry name" value="GLYCOSYLTRANSFERASE"/>
    <property type="match status" value="1"/>
</dbReference>
<dbReference type="SUPFAM" id="SSF53756">
    <property type="entry name" value="UDP-Glycosyltransferase/glycogen phosphorylase"/>
    <property type="match status" value="1"/>
</dbReference>
<dbReference type="EMBL" id="AP018248">
    <property type="protein sequence ID" value="BAZ00595.1"/>
    <property type="molecule type" value="Genomic_DNA"/>
</dbReference>
<proteinExistence type="predicted"/>
<protein>
    <submittedName>
        <fullName evidence="3">Putative group 1 glycosyl transferase</fullName>
    </submittedName>
</protein>
<evidence type="ECO:0000259" key="2">
    <source>
        <dbReference type="Pfam" id="PF13439"/>
    </source>
</evidence>
<dbReference type="GO" id="GO:0016757">
    <property type="term" value="F:glycosyltransferase activity"/>
    <property type="evidence" value="ECO:0007669"/>
    <property type="project" value="InterPro"/>
</dbReference>
<accession>A0A1Z4N4J7</accession>
<organism evidence="3 4">
    <name type="scientific">Tolypothrix tenuis PCC 7101</name>
    <dbReference type="NCBI Taxonomy" id="231146"/>
    <lineage>
        <taxon>Bacteria</taxon>
        <taxon>Bacillati</taxon>
        <taxon>Cyanobacteriota</taxon>
        <taxon>Cyanophyceae</taxon>
        <taxon>Nostocales</taxon>
        <taxon>Tolypothrichaceae</taxon>
        <taxon>Tolypothrix</taxon>
    </lineage>
</organism>
<gene>
    <name evidence="3" type="ORF">NIES37_45900</name>
</gene>
<evidence type="ECO:0000313" key="4">
    <source>
        <dbReference type="Proteomes" id="UP000218785"/>
    </source>
</evidence>
<feature type="domain" description="Glycosyltransferase subfamily 4-like N-terminal" evidence="2">
    <location>
        <begin position="21"/>
        <end position="179"/>
    </location>
</feature>
<feature type="domain" description="Glycosyl transferase family 1" evidence="1">
    <location>
        <begin position="197"/>
        <end position="353"/>
    </location>
</feature>
<dbReference type="InterPro" id="IPR028098">
    <property type="entry name" value="Glyco_trans_4-like_N"/>
</dbReference>
<dbReference type="CDD" id="cd03808">
    <property type="entry name" value="GT4_CapM-like"/>
    <property type="match status" value="1"/>
</dbReference>
<name>A0A1Z4N4J7_9CYAN</name>
<dbReference type="Gene3D" id="3.40.50.2000">
    <property type="entry name" value="Glycogen Phosphorylase B"/>
    <property type="match status" value="2"/>
</dbReference>
<dbReference type="AlphaFoldDB" id="A0A1Z4N4J7"/>
<keyword evidence="4" id="KW-1185">Reference proteome</keyword>
<keyword evidence="3" id="KW-0808">Transferase</keyword>
<evidence type="ECO:0000259" key="1">
    <source>
        <dbReference type="Pfam" id="PF00534"/>
    </source>
</evidence>
<dbReference type="RefSeq" id="WP_096579596.1">
    <property type="nucleotide sequence ID" value="NZ_CAWNJS010000001.1"/>
</dbReference>
<dbReference type="Proteomes" id="UP000218785">
    <property type="component" value="Chromosome"/>
</dbReference>
<sequence>MNKLLIITTLPQTLRAFFLPFADYFRARGWRVDAMADRVTNDAECLQTFDRVWDVDFARNPLNPRNLLIAPAQIRKVIAQEKYDIVHVHIAVPAFVTRYALKDVRKGGTPKIIYTSHGLNFYRGGEPLQNAIFLALEKLAGRWTDYLVAINYEDEEAAKQYHIVPPERVRYMPGIGVDLQQYNVNAVASDAILQVRQEMGLTAETQLLLCIAEFIPRKRHQDLLRAFAEVARPNSCLALAGDGPLKAQMQQLAEKLEISDRVRFLGFRRDIATLIGSAIATILVSEQEGLPRSIMESLCMQVPAIGSDIRGIRDLLEGGCGLLVQLGNIAELANAIAYILDHPQEAKAMGKRGWEIMANYDLQHILQLHESLYAEALNQVNYPVYV</sequence>
<dbReference type="KEGG" id="ttq:NIES37_45900"/>
<dbReference type="Pfam" id="PF13439">
    <property type="entry name" value="Glyco_transf_4"/>
    <property type="match status" value="1"/>
</dbReference>
<evidence type="ECO:0000313" key="3">
    <source>
        <dbReference type="EMBL" id="BAZ00595.1"/>
    </source>
</evidence>